<comment type="caution">
    <text evidence="2">The sequence shown here is derived from an EMBL/GenBank/DDBJ whole genome shotgun (WGS) entry which is preliminary data.</text>
</comment>
<feature type="domain" description="HTH cro/C1-type" evidence="1">
    <location>
        <begin position="17"/>
        <end position="71"/>
    </location>
</feature>
<sequence>MNKSVYSKDYKDIIERLKTARIEAGLAQQEIADKLGKPQSYISKIESGERRLDVAEIKKFAVIYKKDISFFIK</sequence>
<dbReference type="EMBL" id="MFUO01000022">
    <property type="protein sequence ID" value="OGI83672.1"/>
    <property type="molecule type" value="Genomic_DNA"/>
</dbReference>
<gene>
    <name evidence="2" type="ORF">A2903_01275</name>
</gene>
<proteinExistence type="predicted"/>
<reference evidence="2 3" key="1">
    <citation type="journal article" date="2016" name="Nat. Commun.">
        <title>Thousands of microbial genomes shed light on interconnected biogeochemical processes in an aquifer system.</title>
        <authorList>
            <person name="Anantharaman K."/>
            <person name="Brown C.T."/>
            <person name="Hug L.A."/>
            <person name="Sharon I."/>
            <person name="Castelle C.J."/>
            <person name="Probst A.J."/>
            <person name="Thomas B.C."/>
            <person name="Singh A."/>
            <person name="Wilkins M.J."/>
            <person name="Karaoz U."/>
            <person name="Brodie E.L."/>
            <person name="Williams K.H."/>
            <person name="Hubbard S.S."/>
            <person name="Banfield J.F."/>
        </authorList>
    </citation>
    <scope>NUCLEOTIDE SEQUENCE [LARGE SCALE GENOMIC DNA]</scope>
</reference>
<dbReference type="CDD" id="cd00093">
    <property type="entry name" value="HTH_XRE"/>
    <property type="match status" value="1"/>
</dbReference>
<organism evidence="2 3">
    <name type="scientific">Candidatus Nomurabacteria bacterium RIFCSPLOWO2_01_FULL_33_17</name>
    <dbReference type="NCBI Taxonomy" id="1801764"/>
    <lineage>
        <taxon>Bacteria</taxon>
        <taxon>Candidatus Nomuraibacteriota</taxon>
    </lineage>
</organism>
<accession>A0A1F6WP35</accession>
<evidence type="ECO:0000259" key="1">
    <source>
        <dbReference type="PROSITE" id="PS50943"/>
    </source>
</evidence>
<dbReference type="InterPro" id="IPR010982">
    <property type="entry name" value="Lambda_DNA-bd_dom_sf"/>
</dbReference>
<dbReference type="STRING" id="1801764.A2903_01275"/>
<dbReference type="PROSITE" id="PS50943">
    <property type="entry name" value="HTH_CROC1"/>
    <property type="match status" value="1"/>
</dbReference>
<protein>
    <recommendedName>
        <fullName evidence="1">HTH cro/C1-type domain-containing protein</fullName>
    </recommendedName>
</protein>
<dbReference type="Proteomes" id="UP000178184">
    <property type="component" value="Unassembled WGS sequence"/>
</dbReference>
<dbReference type="AlphaFoldDB" id="A0A1F6WP35"/>
<dbReference type="InterPro" id="IPR001387">
    <property type="entry name" value="Cro/C1-type_HTH"/>
</dbReference>
<dbReference type="SUPFAM" id="SSF47413">
    <property type="entry name" value="lambda repressor-like DNA-binding domains"/>
    <property type="match status" value="1"/>
</dbReference>
<dbReference type="SMART" id="SM00530">
    <property type="entry name" value="HTH_XRE"/>
    <property type="match status" value="1"/>
</dbReference>
<dbReference type="Gene3D" id="1.10.260.40">
    <property type="entry name" value="lambda repressor-like DNA-binding domains"/>
    <property type="match status" value="1"/>
</dbReference>
<dbReference type="Pfam" id="PF01381">
    <property type="entry name" value="HTH_3"/>
    <property type="match status" value="1"/>
</dbReference>
<evidence type="ECO:0000313" key="2">
    <source>
        <dbReference type="EMBL" id="OGI83672.1"/>
    </source>
</evidence>
<dbReference type="GO" id="GO:0003677">
    <property type="term" value="F:DNA binding"/>
    <property type="evidence" value="ECO:0007669"/>
    <property type="project" value="InterPro"/>
</dbReference>
<evidence type="ECO:0000313" key="3">
    <source>
        <dbReference type="Proteomes" id="UP000178184"/>
    </source>
</evidence>
<name>A0A1F6WP35_9BACT</name>